<evidence type="ECO:0000256" key="1">
    <source>
        <dbReference type="ARBA" id="ARBA00004173"/>
    </source>
</evidence>
<dbReference type="InterPro" id="IPR026564">
    <property type="entry name" value="Transcrip_reg_TACO1-like_dom3"/>
</dbReference>
<dbReference type="InterPro" id="IPR049083">
    <property type="entry name" value="TACO1_YebC_N"/>
</dbReference>
<comment type="similarity">
    <text evidence="2">Belongs to the TACO1 family.</text>
</comment>
<feature type="domain" description="TACO1/YebC-like N-terminal" evidence="4">
    <location>
        <begin position="35"/>
        <end position="107"/>
    </location>
</feature>
<dbReference type="InterPro" id="IPR029072">
    <property type="entry name" value="YebC-like"/>
</dbReference>
<reference evidence="5" key="1">
    <citation type="submission" date="2022-11" db="EMBL/GenBank/DDBJ databases">
        <title>Genome Sequence of Cubamyces cubensis.</title>
        <authorList>
            <person name="Buettner E."/>
        </authorList>
    </citation>
    <scope>NUCLEOTIDE SEQUENCE</scope>
    <source>
        <strain evidence="5">MPL-01</strain>
    </source>
</reference>
<proteinExistence type="inferred from homology"/>
<dbReference type="Gene3D" id="3.30.70.980">
    <property type="match status" value="2"/>
</dbReference>
<dbReference type="InterPro" id="IPR002876">
    <property type="entry name" value="Transcrip_reg_TACO1-like"/>
</dbReference>
<evidence type="ECO:0000259" key="4">
    <source>
        <dbReference type="Pfam" id="PF20772"/>
    </source>
</evidence>
<organism evidence="5 6">
    <name type="scientific">Trametes cubensis</name>
    <dbReference type="NCBI Taxonomy" id="1111947"/>
    <lineage>
        <taxon>Eukaryota</taxon>
        <taxon>Fungi</taxon>
        <taxon>Dikarya</taxon>
        <taxon>Basidiomycota</taxon>
        <taxon>Agaricomycotina</taxon>
        <taxon>Agaricomycetes</taxon>
        <taxon>Polyporales</taxon>
        <taxon>Polyporaceae</taxon>
        <taxon>Trametes</taxon>
    </lineage>
</organism>
<dbReference type="FunFam" id="1.10.10.200:FF:000002">
    <property type="entry name" value="Probable transcriptional regulatory protein CLM62_37755"/>
    <property type="match status" value="1"/>
</dbReference>
<name>A0AAD7XDM8_9APHY</name>
<accession>A0AAD7XDM8</accession>
<comment type="subcellular location">
    <subcellularLocation>
        <location evidence="1">Mitochondrion</location>
    </subcellularLocation>
</comment>
<keyword evidence="6" id="KW-1185">Reference proteome</keyword>
<sequence length="279" mass="30922">MNTLIRISALRVHSWPRPLRCRAFHTTQTWLAGHNKWSKIEKKKGVNDIKKGLLYSRTYREIALAARLGGSTDPEQNNALAAVLKRAKSQGVPKENIENALKKVAGENGKGDTHLMFEAMGPGSVGLIVECLSDNPNRTIKFLNALLKDHGARLADVKYLFRREGRVKVALDPGEDIEARLEKLVEVALDADAEDFESEDLPDGTRSVEFKCPHTSLHKLTSALSAPGVCRELLSSESVYAPLEPLEELDEQSAEELDKLVDAIEDLDDTLRVWTTADS</sequence>
<evidence type="ECO:0000313" key="5">
    <source>
        <dbReference type="EMBL" id="KAJ8482278.1"/>
    </source>
</evidence>
<evidence type="ECO:0000256" key="2">
    <source>
        <dbReference type="ARBA" id="ARBA00008724"/>
    </source>
</evidence>
<dbReference type="PANTHER" id="PTHR12532">
    <property type="entry name" value="TRANSLATIONAL ACTIVATOR OF CYTOCHROME C OXIDASE 1"/>
    <property type="match status" value="1"/>
</dbReference>
<dbReference type="Pfam" id="PF20772">
    <property type="entry name" value="TACO1_YebC_N"/>
    <property type="match status" value="1"/>
</dbReference>
<dbReference type="EMBL" id="JAPEVG010000118">
    <property type="protein sequence ID" value="KAJ8482278.1"/>
    <property type="molecule type" value="Genomic_DNA"/>
</dbReference>
<dbReference type="Gene3D" id="1.10.10.200">
    <property type="match status" value="1"/>
</dbReference>
<dbReference type="InterPro" id="IPR017856">
    <property type="entry name" value="Integrase-like_N"/>
</dbReference>
<dbReference type="SUPFAM" id="SSF75625">
    <property type="entry name" value="YebC-like"/>
    <property type="match status" value="1"/>
</dbReference>
<dbReference type="Pfam" id="PF01709">
    <property type="entry name" value="Transcrip_reg"/>
    <property type="match status" value="1"/>
</dbReference>
<dbReference type="AlphaFoldDB" id="A0AAD7XDM8"/>
<comment type="caution">
    <text evidence="5">The sequence shown here is derived from an EMBL/GenBank/DDBJ whole genome shotgun (WGS) entry which is preliminary data.</text>
</comment>
<dbReference type="Proteomes" id="UP001215151">
    <property type="component" value="Unassembled WGS sequence"/>
</dbReference>
<dbReference type="InterPro" id="IPR048300">
    <property type="entry name" value="TACO1_YebC-like_2nd/3rd_dom"/>
</dbReference>
<evidence type="ECO:0008006" key="7">
    <source>
        <dbReference type="Google" id="ProtNLM"/>
    </source>
</evidence>
<dbReference type="GO" id="GO:0005739">
    <property type="term" value="C:mitochondrion"/>
    <property type="evidence" value="ECO:0007669"/>
    <property type="project" value="UniProtKB-SubCell"/>
</dbReference>
<dbReference type="PANTHER" id="PTHR12532:SF0">
    <property type="entry name" value="TRANSLATIONAL ACTIVATOR OF CYTOCHROME C OXIDASE 1"/>
    <property type="match status" value="1"/>
</dbReference>
<protein>
    <recommendedName>
        <fullName evidence="7">YebC-like protein</fullName>
    </recommendedName>
</protein>
<feature type="domain" description="TACO1/YebC-like second and third" evidence="3">
    <location>
        <begin position="115"/>
        <end position="276"/>
    </location>
</feature>
<evidence type="ECO:0000313" key="6">
    <source>
        <dbReference type="Proteomes" id="UP001215151"/>
    </source>
</evidence>
<dbReference type="HAMAP" id="MF_00693">
    <property type="entry name" value="Transcrip_reg_TACO1"/>
    <property type="match status" value="1"/>
</dbReference>
<gene>
    <name evidence="5" type="ORF">ONZ51_g5460</name>
</gene>
<evidence type="ECO:0000259" key="3">
    <source>
        <dbReference type="Pfam" id="PF01709"/>
    </source>
</evidence>